<dbReference type="AlphaFoldDB" id="C8X8F2"/>
<dbReference type="EMBL" id="CP001737">
    <property type="protein sequence ID" value="ACV79007.1"/>
    <property type="molecule type" value="Genomic_DNA"/>
</dbReference>
<organism evidence="2 3">
    <name type="scientific">Nakamurella multipartita (strain ATCC 700099 / DSM 44233 / CIP 104796 / JCM 9543 / NBRC 105858 / Y-104)</name>
    <name type="common">Microsphaera multipartita</name>
    <dbReference type="NCBI Taxonomy" id="479431"/>
    <lineage>
        <taxon>Bacteria</taxon>
        <taxon>Bacillati</taxon>
        <taxon>Actinomycetota</taxon>
        <taxon>Actinomycetes</taxon>
        <taxon>Nakamurellales</taxon>
        <taxon>Nakamurellaceae</taxon>
        <taxon>Nakamurella</taxon>
    </lineage>
</organism>
<dbReference type="Pfam" id="PF09509">
    <property type="entry name" value="Hypoth_Ymh"/>
    <property type="match status" value="1"/>
</dbReference>
<evidence type="ECO:0000313" key="2">
    <source>
        <dbReference type="EMBL" id="ACV79007.1"/>
    </source>
</evidence>
<dbReference type="KEGG" id="nml:Namu_2660"/>
<protein>
    <recommendedName>
        <fullName evidence="1">Conserved hypothetical protein CHP02391 domain-containing protein</fullName>
    </recommendedName>
</protein>
<sequence>MVGATLTTVDAKRAAEALRDLKSWAETDDAIQRETPQHTAWKAKVQGVLDRSLGHEASTTKEFRELRYFVGVWSGAIGEAERDAQYFRGRVHDAMALIEAAIYELEVGLHDETIDSGSFDAGLWDHVKHNVEEERWDQVASAAVIYTEDKVRRWSCSPTDRQGRKVTGKDLFVRALAADGPLPLGSQPNEQDGWRNLGTGLVAALGNVDRHNIQERDDLRRYAMGVVGLASLLLTQIRYQHPGAVR</sequence>
<evidence type="ECO:0000313" key="3">
    <source>
        <dbReference type="Proteomes" id="UP000002218"/>
    </source>
</evidence>
<keyword evidence="3" id="KW-1185">Reference proteome</keyword>
<proteinExistence type="predicted"/>
<gene>
    <name evidence="2" type="ordered locus">Namu_2660</name>
</gene>
<dbReference type="Proteomes" id="UP000002218">
    <property type="component" value="Chromosome"/>
</dbReference>
<accession>C8X8F2</accession>
<reference evidence="2 3" key="2">
    <citation type="journal article" date="2010" name="Stand. Genomic Sci.">
        <title>Complete genome sequence of Nakamurella multipartita type strain (Y-104).</title>
        <authorList>
            <person name="Tice H."/>
            <person name="Mayilraj S."/>
            <person name="Sims D."/>
            <person name="Lapidus A."/>
            <person name="Nolan M."/>
            <person name="Lucas S."/>
            <person name="Glavina Del Rio T."/>
            <person name="Copeland A."/>
            <person name="Cheng J.F."/>
            <person name="Meincke L."/>
            <person name="Bruce D."/>
            <person name="Goodwin L."/>
            <person name="Pitluck S."/>
            <person name="Ivanova N."/>
            <person name="Mavromatis K."/>
            <person name="Ovchinnikova G."/>
            <person name="Pati A."/>
            <person name="Chen A."/>
            <person name="Palaniappan K."/>
            <person name="Land M."/>
            <person name="Hauser L."/>
            <person name="Chang Y.J."/>
            <person name="Jeffries C.D."/>
            <person name="Detter J.C."/>
            <person name="Brettin T."/>
            <person name="Rohde M."/>
            <person name="Goker M."/>
            <person name="Bristow J."/>
            <person name="Eisen J.A."/>
            <person name="Markowitz V."/>
            <person name="Hugenholtz P."/>
            <person name="Kyrpides N.C."/>
            <person name="Klenk H.P."/>
            <person name="Chen F."/>
        </authorList>
    </citation>
    <scope>NUCLEOTIDE SEQUENCE [LARGE SCALE GENOMIC DNA]</scope>
    <source>
        <strain evidence="3">ATCC 700099 / DSM 44233 / CIP 104796 / JCM 9543 / NBRC 105858 / Y-104</strain>
    </source>
</reference>
<dbReference type="InterPro" id="IPR012654">
    <property type="entry name" value="CHP02391"/>
</dbReference>
<evidence type="ECO:0000259" key="1">
    <source>
        <dbReference type="Pfam" id="PF09509"/>
    </source>
</evidence>
<feature type="domain" description="Conserved hypothetical protein CHP02391" evidence="1">
    <location>
        <begin position="119"/>
        <end position="237"/>
    </location>
</feature>
<reference evidence="3" key="1">
    <citation type="submission" date="2009-09" db="EMBL/GenBank/DDBJ databases">
        <title>The complete genome of Nakamurella multipartita DSM 44233.</title>
        <authorList>
            <consortium name="US DOE Joint Genome Institute (JGI-PGF)"/>
            <person name="Lucas S."/>
            <person name="Copeland A."/>
            <person name="Lapidus A."/>
            <person name="Glavina del Rio T."/>
            <person name="Dalin E."/>
            <person name="Tice H."/>
            <person name="Bruce D."/>
            <person name="Goodwin L."/>
            <person name="Pitluck S."/>
            <person name="Kyrpides N."/>
            <person name="Mavromatis K."/>
            <person name="Ivanova N."/>
            <person name="Ovchinnikova G."/>
            <person name="Sims D."/>
            <person name="Meincke L."/>
            <person name="Brettin T."/>
            <person name="Detter J.C."/>
            <person name="Han C."/>
            <person name="Larimer F."/>
            <person name="Land M."/>
            <person name="Hauser L."/>
            <person name="Markowitz V."/>
            <person name="Cheng J.-F."/>
            <person name="Hugenholtz P."/>
            <person name="Woyke T."/>
            <person name="Wu D."/>
            <person name="Klenk H.-P."/>
            <person name="Eisen J.A."/>
        </authorList>
    </citation>
    <scope>NUCLEOTIDE SEQUENCE [LARGE SCALE GENOMIC DNA]</scope>
    <source>
        <strain evidence="3">ATCC 700099 / DSM 44233 / CIP 104796 / JCM 9543 / NBRC 105858 / Y-104</strain>
    </source>
</reference>
<name>C8X8F2_NAKMY</name>
<dbReference type="HOGENOM" id="CLU_094184_0_0_11"/>
<dbReference type="InParanoid" id="C8X8F2"/>
<dbReference type="eggNOG" id="ENOG503425W">
    <property type="taxonomic scope" value="Bacteria"/>
</dbReference>